<organism evidence="2 3">
    <name type="scientific">Portunus trituberculatus</name>
    <name type="common">Swimming crab</name>
    <name type="synonym">Neptunus trituberculatus</name>
    <dbReference type="NCBI Taxonomy" id="210409"/>
    <lineage>
        <taxon>Eukaryota</taxon>
        <taxon>Metazoa</taxon>
        <taxon>Ecdysozoa</taxon>
        <taxon>Arthropoda</taxon>
        <taxon>Crustacea</taxon>
        <taxon>Multicrustacea</taxon>
        <taxon>Malacostraca</taxon>
        <taxon>Eumalacostraca</taxon>
        <taxon>Eucarida</taxon>
        <taxon>Decapoda</taxon>
        <taxon>Pleocyemata</taxon>
        <taxon>Brachyura</taxon>
        <taxon>Eubrachyura</taxon>
        <taxon>Portunoidea</taxon>
        <taxon>Portunidae</taxon>
        <taxon>Portuninae</taxon>
        <taxon>Portunus</taxon>
    </lineage>
</organism>
<dbReference type="EMBL" id="VSRR010123126">
    <property type="protein sequence ID" value="MPD00489.1"/>
    <property type="molecule type" value="Genomic_DNA"/>
</dbReference>
<name>A0A5B7K5N2_PORTR</name>
<accession>A0A5B7K5N2</accession>
<reference evidence="2 3" key="1">
    <citation type="submission" date="2019-05" db="EMBL/GenBank/DDBJ databases">
        <title>Another draft genome of Portunus trituberculatus and its Hox gene families provides insights of decapod evolution.</title>
        <authorList>
            <person name="Jeong J.-H."/>
            <person name="Song I."/>
            <person name="Kim S."/>
            <person name="Choi T."/>
            <person name="Kim D."/>
            <person name="Ryu S."/>
            <person name="Kim W."/>
        </authorList>
    </citation>
    <scope>NUCLEOTIDE SEQUENCE [LARGE SCALE GENOMIC DNA]</scope>
    <source>
        <tissue evidence="2">Muscle</tissue>
    </source>
</reference>
<evidence type="ECO:0000313" key="3">
    <source>
        <dbReference type="Proteomes" id="UP000324222"/>
    </source>
</evidence>
<feature type="compositionally biased region" description="Polar residues" evidence="1">
    <location>
        <begin position="11"/>
        <end position="20"/>
    </location>
</feature>
<keyword evidence="3" id="KW-1185">Reference proteome</keyword>
<evidence type="ECO:0000313" key="2">
    <source>
        <dbReference type="EMBL" id="MPD00489.1"/>
    </source>
</evidence>
<feature type="region of interest" description="Disordered" evidence="1">
    <location>
        <begin position="1"/>
        <end position="20"/>
    </location>
</feature>
<evidence type="ECO:0000256" key="1">
    <source>
        <dbReference type="SAM" id="MobiDB-lite"/>
    </source>
</evidence>
<protein>
    <submittedName>
        <fullName evidence="2">Uncharacterized protein</fullName>
    </submittedName>
</protein>
<dbReference type="Proteomes" id="UP000324222">
    <property type="component" value="Unassembled WGS sequence"/>
</dbReference>
<gene>
    <name evidence="2" type="ORF">E2C01_095962</name>
</gene>
<proteinExistence type="predicted"/>
<sequence length="20" mass="2095">MSDSLPPESPANRSPPSGLR</sequence>
<dbReference type="AlphaFoldDB" id="A0A5B7K5N2"/>
<comment type="caution">
    <text evidence="2">The sequence shown here is derived from an EMBL/GenBank/DDBJ whole genome shotgun (WGS) entry which is preliminary data.</text>
</comment>